<comment type="caution">
    <text evidence="1">The sequence shown here is derived from an EMBL/GenBank/DDBJ whole genome shotgun (WGS) entry which is preliminary data.</text>
</comment>
<dbReference type="PANTHER" id="PTHR24559:SF444">
    <property type="entry name" value="REVERSE TRANSCRIPTASE DOMAIN-CONTAINING PROTEIN"/>
    <property type="match status" value="1"/>
</dbReference>
<gene>
    <name evidence="1" type="ORF">SMN809_LOCUS31400</name>
</gene>
<accession>A0A8S2W1G3</accession>
<name>A0A8S2W1G3_9BILA</name>
<dbReference type="InterPro" id="IPR053134">
    <property type="entry name" value="RNA-dir_DNA_polymerase"/>
</dbReference>
<dbReference type="Proteomes" id="UP000676336">
    <property type="component" value="Unassembled WGS sequence"/>
</dbReference>
<protein>
    <submittedName>
        <fullName evidence="1">Uncharacterized protein</fullName>
    </submittedName>
</protein>
<dbReference type="EMBL" id="CAJOBI010062625">
    <property type="protein sequence ID" value="CAF4421966.1"/>
    <property type="molecule type" value="Genomic_DNA"/>
</dbReference>
<evidence type="ECO:0000313" key="1">
    <source>
        <dbReference type="EMBL" id="CAF4421966.1"/>
    </source>
</evidence>
<dbReference type="PANTHER" id="PTHR24559">
    <property type="entry name" value="TRANSPOSON TY3-I GAG-POL POLYPROTEIN"/>
    <property type="match status" value="1"/>
</dbReference>
<evidence type="ECO:0000313" key="2">
    <source>
        <dbReference type="Proteomes" id="UP000676336"/>
    </source>
</evidence>
<dbReference type="Gene3D" id="3.10.10.10">
    <property type="entry name" value="HIV Type 1 Reverse Transcriptase, subunit A, domain 1"/>
    <property type="match status" value="1"/>
</dbReference>
<reference evidence="1" key="1">
    <citation type="submission" date="2021-02" db="EMBL/GenBank/DDBJ databases">
        <authorList>
            <person name="Nowell W R."/>
        </authorList>
    </citation>
    <scope>NUCLEOTIDE SEQUENCE</scope>
</reference>
<sequence>MTQTNKIRPSNSPWPSPVIIHKKKDGGIRFLVDYRKLNSVTKKDCFPQPTTEEL</sequence>
<dbReference type="SUPFAM" id="SSF56672">
    <property type="entry name" value="DNA/RNA polymerases"/>
    <property type="match status" value="1"/>
</dbReference>
<dbReference type="InterPro" id="IPR043502">
    <property type="entry name" value="DNA/RNA_pol_sf"/>
</dbReference>
<dbReference type="AlphaFoldDB" id="A0A8S2W1G3"/>
<proteinExistence type="predicted"/>
<organism evidence="1 2">
    <name type="scientific">Rotaria magnacalcarata</name>
    <dbReference type="NCBI Taxonomy" id="392030"/>
    <lineage>
        <taxon>Eukaryota</taxon>
        <taxon>Metazoa</taxon>
        <taxon>Spiralia</taxon>
        <taxon>Gnathifera</taxon>
        <taxon>Rotifera</taxon>
        <taxon>Eurotatoria</taxon>
        <taxon>Bdelloidea</taxon>
        <taxon>Philodinida</taxon>
        <taxon>Philodinidae</taxon>
        <taxon>Rotaria</taxon>
    </lineage>
</organism>
<feature type="non-terminal residue" evidence="1">
    <location>
        <position position="54"/>
    </location>
</feature>